<dbReference type="InterPro" id="IPR001841">
    <property type="entry name" value="Znf_RING"/>
</dbReference>
<feature type="compositionally biased region" description="Low complexity" evidence="2">
    <location>
        <begin position="657"/>
        <end position="672"/>
    </location>
</feature>
<evidence type="ECO:0000256" key="2">
    <source>
        <dbReference type="SAM" id="MobiDB-lite"/>
    </source>
</evidence>
<dbReference type="PANTHER" id="PTHR21540">
    <property type="entry name" value="RING FINGER AND SWIM DOMAIN-CONTAINING PROTEIN 2"/>
    <property type="match status" value="1"/>
</dbReference>
<dbReference type="PANTHER" id="PTHR21540:SF3">
    <property type="entry name" value="E3 UBIQUITIN-PROTEIN LIGASE ZSWIM2"/>
    <property type="match status" value="1"/>
</dbReference>
<evidence type="ECO:0000259" key="3">
    <source>
        <dbReference type="PROSITE" id="PS50089"/>
    </source>
</evidence>
<dbReference type="Gene3D" id="3.30.40.10">
    <property type="entry name" value="Zinc/RING finger domain, C3HC4 (zinc finger)"/>
    <property type="match status" value="2"/>
</dbReference>
<name>A0A078B2V7_STYLE</name>
<proteinExistence type="predicted"/>
<feature type="region of interest" description="Disordered" evidence="2">
    <location>
        <begin position="594"/>
        <end position="617"/>
    </location>
</feature>
<dbReference type="OrthoDB" id="290734at2759"/>
<feature type="region of interest" description="Disordered" evidence="2">
    <location>
        <begin position="753"/>
        <end position="796"/>
    </location>
</feature>
<feature type="region of interest" description="Disordered" evidence="2">
    <location>
        <begin position="647"/>
        <end position="683"/>
    </location>
</feature>
<dbReference type="PROSITE" id="PS50089">
    <property type="entry name" value="ZF_RING_2"/>
    <property type="match status" value="2"/>
</dbReference>
<feature type="domain" description="RING-type" evidence="3">
    <location>
        <begin position="138"/>
        <end position="187"/>
    </location>
</feature>
<keyword evidence="1" id="KW-0863">Zinc-finger</keyword>
<accession>A0A078B2V7</accession>
<organism evidence="4 5">
    <name type="scientific">Stylonychia lemnae</name>
    <name type="common">Ciliate</name>
    <dbReference type="NCBI Taxonomy" id="5949"/>
    <lineage>
        <taxon>Eukaryota</taxon>
        <taxon>Sar</taxon>
        <taxon>Alveolata</taxon>
        <taxon>Ciliophora</taxon>
        <taxon>Intramacronucleata</taxon>
        <taxon>Spirotrichea</taxon>
        <taxon>Stichotrichia</taxon>
        <taxon>Sporadotrichida</taxon>
        <taxon>Oxytrichidae</taxon>
        <taxon>Stylonychinae</taxon>
        <taxon>Stylonychia</taxon>
    </lineage>
</organism>
<keyword evidence="1" id="KW-0479">Metal-binding</keyword>
<feature type="compositionally biased region" description="Polar residues" evidence="2">
    <location>
        <begin position="673"/>
        <end position="683"/>
    </location>
</feature>
<dbReference type="InterPro" id="IPR013083">
    <property type="entry name" value="Znf_RING/FYVE/PHD"/>
</dbReference>
<evidence type="ECO:0000256" key="1">
    <source>
        <dbReference type="PROSITE-ProRule" id="PRU00175"/>
    </source>
</evidence>
<sequence>MQRQKPYRPRPTPAFMNIYDLTLNMRLYLVQENGPTKLVLEDPEHKKFKIQIGQEVTCSCGGGKAEHCAHTIQDGDPLLWQLSYIDSEISRILQNRMRAQHEITSTRRRDVEKPIKDGKKVDKRDKVKRMELDPEETCCVCYEEMKETENLTFCKFGCGRNIHIDCIEVWVKHKISVAQKITCPLCRIDWGPNALEDLKEETKNYRDKLKEKNSKKSKTDDQVDRSFKCSCCKRKLTYEAKLQCIQCADVEICKLCFSGRYHDHHDFMIRPSPDKDWEPAFRGNASSYNEEYVRLMTELQSREIRPEDYEMLLQLEQSSNKVPLPKYLVSVFDKANPPTEEYLSNSNAVCNFCSSKIEDKTKGLPLRNCHHYVHKNCLEDMFRLKKSKCQTCQKVIADGFEKSLRIVRKKPKVDTKKKQLEETKVKVLQEIQERVQPISFGIEGVALIGNPEDQVDPRSLYTNSTQQFKIRQQGVKPNGKRFIPKGKVQPETNNQFDFRLNGRLDPRQKKGSLNNQITEIQSSMKNSQILVSLLYQVVIILLILAAMLNEKIQEYKLQQNISIGINGNGLMIGNEFGNGQDNLIGLSQNGLQNKKGILSQRPPRKQPISGLASKNQREQLRQETLQLNAQAILNTNGMRINNLNTSQHNTFELPPLSSSSRRSTQMQSSSQSATGSIQNISQNRNSDIQYRQNLIQRHQQLEEEFKQMIGGANNRDYSQWNEDGQIEEDDSEQARYAALQLQIQNRIRSQYDEAQDVQYSSDNDGGMNDDYQAVDESEEANNNNILQSNEQDNDEY</sequence>
<dbReference type="EMBL" id="CCKQ01016911">
    <property type="protein sequence ID" value="CDW88804.1"/>
    <property type="molecule type" value="Genomic_DNA"/>
</dbReference>
<dbReference type="GO" id="GO:0061630">
    <property type="term" value="F:ubiquitin protein ligase activity"/>
    <property type="evidence" value="ECO:0007669"/>
    <property type="project" value="InterPro"/>
</dbReference>
<keyword evidence="5" id="KW-1185">Reference proteome</keyword>
<dbReference type="AlphaFoldDB" id="A0A078B2V7"/>
<dbReference type="CDD" id="cd16494">
    <property type="entry name" value="RING-CH-C4HC3_ZSWM2"/>
    <property type="match status" value="1"/>
</dbReference>
<evidence type="ECO:0000313" key="4">
    <source>
        <dbReference type="EMBL" id="CDW88804.1"/>
    </source>
</evidence>
<dbReference type="Pfam" id="PF13639">
    <property type="entry name" value="zf-RING_2"/>
    <property type="match status" value="1"/>
</dbReference>
<feature type="compositionally biased region" description="Polar residues" evidence="2">
    <location>
        <begin position="780"/>
        <end position="790"/>
    </location>
</feature>
<reference evidence="4 5" key="1">
    <citation type="submission" date="2014-06" db="EMBL/GenBank/DDBJ databases">
        <authorList>
            <person name="Swart Estienne"/>
        </authorList>
    </citation>
    <scope>NUCLEOTIDE SEQUENCE [LARGE SCALE GENOMIC DNA]</scope>
    <source>
        <strain evidence="4 5">130c</strain>
    </source>
</reference>
<dbReference type="InterPro" id="IPR039903">
    <property type="entry name" value="Zswim2"/>
</dbReference>
<evidence type="ECO:0000313" key="5">
    <source>
        <dbReference type="Proteomes" id="UP000039865"/>
    </source>
</evidence>
<feature type="domain" description="RING-type" evidence="3">
    <location>
        <begin position="350"/>
        <end position="393"/>
    </location>
</feature>
<protein>
    <submittedName>
        <fullName evidence="4">E3 ubiquitin-protein ligase zswim2-like</fullName>
    </submittedName>
</protein>
<dbReference type="Proteomes" id="UP000039865">
    <property type="component" value="Unassembled WGS sequence"/>
</dbReference>
<keyword evidence="1" id="KW-0862">Zinc</keyword>
<dbReference type="GO" id="GO:0008270">
    <property type="term" value="F:zinc ion binding"/>
    <property type="evidence" value="ECO:0007669"/>
    <property type="project" value="UniProtKB-KW"/>
</dbReference>
<gene>
    <name evidence="4" type="primary">Contig4500.g4806</name>
    <name evidence="4" type="ORF">STYLEM_17929</name>
</gene>
<dbReference type="InParanoid" id="A0A078B2V7"/>
<dbReference type="SUPFAM" id="SSF57850">
    <property type="entry name" value="RING/U-box"/>
    <property type="match status" value="3"/>
</dbReference>
<dbReference type="SMART" id="SM00184">
    <property type="entry name" value="RING"/>
    <property type="match status" value="2"/>
</dbReference>